<sequence length="230" mass="25869">MERMNCQVELLSPILDDVYDVVLKPQQSFDYIAGQYLQVVMANDDKRPFTIANAPGEQHLQLHIGATPENLYAGQVLERMRTEGQIDIEMPFGRSVIEQTPERDVLIMVGGTGFSYAKALIEALNQMPHSVNVYLYWGGRNLGGLYLYELAQQWHDAGQVQFNPVIEQPIAQWQYHTGLVHEAVLSDFASLKDVDVYVAGRFEMAAVARDAFFAKGLIASQLHGDAYEFI</sequence>
<dbReference type="Gene3D" id="3.40.50.80">
    <property type="entry name" value="Nucleotide-binding domain of ferredoxin-NADP reductase (FNR) module"/>
    <property type="match status" value="1"/>
</dbReference>
<accession>A0A4R1KIR7</accession>
<dbReference type="EMBL" id="SMGD01000002">
    <property type="protein sequence ID" value="TCK63339.1"/>
    <property type="molecule type" value="Genomic_DNA"/>
</dbReference>
<evidence type="ECO:0000256" key="1">
    <source>
        <dbReference type="ARBA" id="ARBA00023002"/>
    </source>
</evidence>
<dbReference type="InterPro" id="IPR050415">
    <property type="entry name" value="MRET"/>
</dbReference>
<dbReference type="Gene3D" id="2.40.30.10">
    <property type="entry name" value="Translation factors"/>
    <property type="match status" value="1"/>
</dbReference>
<evidence type="ECO:0000259" key="4">
    <source>
        <dbReference type="PROSITE" id="PS51384"/>
    </source>
</evidence>
<dbReference type="InterPro" id="IPR001433">
    <property type="entry name" value="OxRdtase_FAD/NAD-bd"/>
</dbReference>
<dbReference type="PRINTS" id="PR00410">
    <property type="entry name" value="PHEHYDRXLASE"/>
</dbReference>
<keyword evidence="1" id="KW-0560">Oxidoreductase</keyword>
<dbReference type="GO" id="GO:0008218">
    <property type="term" value="P:bioluminescence"/>
    <property type="evidence" value="ECO:0007669"/>
    <property type="project" value="UniProtKB-KW"/>
</dbReference>
<dbReference type="InterPro" id="IPR017938">
    <property type="entry name" value="Riboflavin_synthase-like_b-brl"/>
</dbReference>
<dbReference type="NCBIfam" id="NF005963">
    <property type="entry name" value="PRK08051.1"/>
    <property type="match status" value="1"/>
</dbReference>
<gene>
    <name evidence="5" type="ORF">EV690_0225</name>
</gene>
<comment type="caution">
    <text evidence="5">The sequence shown here is derived from an EMBL/GenBank/DDBJ whole genome shotgun (WGS) entry which is preliminary data.</text>
</comment>
<dbReference type="GO" id="GO:0016491">
    <property type="term" value="F:oxidoreductase activity"/>
    <property type="evidence" value="ECO:0007669"/>
    <property type="project" value="UniProtKB-KW"/>
</dbReference>
<dbReference type="InterPro" id="IPR039261">
    <property type="entry name" value="FNR_nucleotide-bd"/>
</dbReference>
<dbReference type="AlphaFoldDB" id="A0A4R1KIR7"/>
<dbReference type="Proteomes" id="UP000295565">
    <property type="component" value="Unassembled WGS sequence"/>
</dbReference>
<dbReference type="RefSeq" id="WP_131911096.1">
    <property type="nucleotide sequence ID" value="NZ_OU594967.1"/>
</dbReference>
<feature type="domain" description="FAD-binding FR-type" evidence="4">
    <location>
        <begin position="1"/>
        <end position="98"/>
    </location>
</feature>
<protein>
    <submittedName>
        <fullName evidence="5">Aquacobalamin reductase/NAD(P)H-flavin reductase</fullName>
    </submittedName>
</protein>
<dbReference type="PANTHER" id="PTHR47354">
    <property type="entry name" value="NADH OXIDOREDUCTASE HCR"/>
    <property type="match status" value="1"/>
</dbReference>
<dbReference type="Pfam" id="PF00175">
    <property type="entry name" value="NAD_binding_1"/>
    <property type="match status" value="1"/>
</dbReference>
<dbReference type="OrthoDB" id="9806195at2"/>
<organism evidence="5 6">
    <name type="scientific">Celerinatantimonas diazotrophica</name>
    <dbReference type="NCBI Taxonomy" id="412034"/>
    <lineage>
        <taxon>Bacteria</taxon>
        <taxon>Pseudomonadati</taxon>
        <taxon>Pseudomonadota</taxon>
        <taxon>Gammaproteobacteria</taxon>
        <taxon>Celerinatantimonadaceae</taxon>
        <taxon>Celerinatantimonas</taxon>
    </lineage>
</organism>
<evidence type="ECO:0000256" key="2">
    <source>
        <dbReference type="ARBA" id="ARBA00023223"/>
    </source>
</evidence>
<keyword evidence="6" id="KW-1185">Reference proteome</keyword>
<dbReference type="SUPFAM" id="SSF52343">
    <property type="entry name" value="Ferredoxin reductase-like, C-terminal NADP-linked domain"/>
    <property type="match status" value="1"/>
</dbReference>
<dbReference type="PANTHER" id="PTHR47354:SF7">
    <property type="entry name" value="NAD(P)H-FLAVIN REDUCTASE"/>
    <property type="match status" value="1"/>
</dbReference>
<dbReference type="InterPro" id="IPR017927">
    <property type="entry name" value="FAD-bd_FR_type"/>
</dbReference>
<dbReference type="CDD" id="cd06189">
    <property type="entry name" value="flavin_oxioreductase"/>
    <property type="match status" value="1"/>
</dbReference>
<evidence type="ECO:0000256" key="3">
    <source>
        <dbReference type="ARBA" id="ARBA00038177"/>
    </source>
</evidence>
<name>A0A4R1KIR7_9GAMM</name>
<comment type="similarity">
    <text evidence="3">Belongs to the Fre/LuxG FAD/NAD(P) flavoprotein oxidoreductase family.</text>
</comment>
<reference evidence="5 6" key="1">
    <citation type="submission" date="2019-03" db="EMBL/GenBank/DDBJ databases">
        <title>Genomic Encyclopedia of Type Strains, Phase IV (KMG-IV): sequencing the most valuable type-strain genomes for metagenomic binning, comparative biology and taxonomic classification.</title>
        <authorList>
            <person name="Goeker M."/>
        </authorList>
    </citation>
    <scope>NUCLEOTIDE SEQUENCE [LARGE SCALE GENOMIC DNA]</scope>
    <source>
        <strain evidence="5 6">DSM 18577</strain>
    </source>
</reference>
<evidence type="ECO:0000313" key="6">
    <source>
        <dbReference type="Proteomes" id="UP000295565"/>
    </source>
</evidence>
<dbReference type="PROSITE" id="PS51384">
    <property type="entry name" value="FAD_FR"/>
    <property type="match status" value="1"/>
</dbReference>
<proteinExistence type="inferred from homology"/>
<keyword evidence="2" id="KW-0455">Luminescence</keyword>
<dbReference type="SUPFAM" id="SSF63380">
    <property type="entry name" value="Riboflavin synthase domain-like"/>
    <property type="match status" value="1"/>
</dbReference>
<evidence type="ECO:0000313" key="5">
    <source>
        <dbReference type="EMBL" id="TCK63339.1"/>
    </source>
</evidence>